<organism evidence="4 5">
    <name type="scientific">Alistipes ihumii AP11</name>
    <dbReference type="NCBI Taxonomy" id="1211813"/>
    <lineage>
        <taxon>Bacteria</taxon>
        <taxon>Pseudomonadati</taxon>
        <taxon>Bacteroidota</taxon>
        <taxon>Bacteroidia</taxon>
        <taxon>Bacteroidales</taxon>
        <taxon>Rikenellaceae</taxon>
        <taxon>Alistipes</taxon>
    </lineage>
</organism>
<name>A0ABY5V146_9BACT</name>
<keyword evidence="5" id="KW-1185">Reference proteome</keyword>
<dbReference type="InterPro" id="IPR011055">
    <property type="entry name" value="Dup_hybrid_motif"/>
</dbReference>
<feature type="chain" id="PRO_5046800757" evidence="2">
    <location>
        <begin position="26"/>
        <end position="636"/>
    </location>
</feature>
<dbReference type="InterPro" id="IPR050570">
    <property type="entry name" value="Cell_wall_metabolism_enzyme"/>
</dbReference>
<proteinExistence type="predicted"/>
<reference evidence="4" key="1">
    <citation type="journal article" date="2022" name="Cell">
        <title>Design, construction, and in vivo augmentation of a complex gut microbiome.</title>
        <authorList>
            <person name="Cheng A.G."/>
            <person name="Ho P.Y."/>
            <person name="Aranda-Diaz A."/>
            <person name="Jain S."/>
            <person name="Yu F.B."/>
            <person name="Meng X."/>
            <person name="Wang M."/>
            <person name="Iakiviak M."/>
            <person name="Nagashima K."/>
            <person name="Zhao A."/>
            <person name="Murugkar P."/>
            <person name="Patil A."/>
            <person name="Atabakhsh K."/>
            <person name="Weakley A."/>
            <person name="Yan J."/>
            <person name="Brumbaugh A.R."/>
            <person name="Higginbottom S."/>
            <person name="Dimas A."/>
            <person name="Shiver A.L."/>
            <person name="Deutschbauer A."/>
            <person name="Neff N."/>
            <person name="Sonnenburg J.L."/>
            <person name="Huang K.C."/>
            <person name="Fischbach M.A."/>
        </authorList>
    </citation>
    <scope>NUCLEOTIDE SEQUENCE</scope>
    <source>
        <strain evidence="4">AP11</strain>
    </source>
</reference>
<gene>
    <name evidence="4" type="ORF">NQ491_03060</name>
</gene>
<feature type="region of interest" description="Disordered" evidence="1">
    <location>
        <begin position="26"/>
        <end position="78"/>
    </location>
</feature>
<evidence type="ECO:0000313" key="5">
    <source>
        <dbReference type="Proteomes" id="UP001059295"/>
    </source>
</evidence>
<accession>A0ABY5V146</accession>
<protein>
    <submittedName>
        <fullName evidence="4">M23 family metallopeptidase</fullName>
    </submittedName>
</protein>
<keyword evidence="2" id="KW-0732">Signal</keyword>
<feature type="compositionally biased region" description="Low complexity" evidence="1">
    <location>
        <begin position="53"/>
        <end position="68"/>
    </location>
</feature>
<dbReference type="PANTHER" id="PTHR21666:SF285">
    <property type="entry name" value="M23 FAMILY METALLOPEPTIDASE"/>
    <property type="match status" value="1"/>
</dbReference>
<evidence type="ECO:0000313" key="4">
    <source>
        <dbReference type="EMBL" id="UWN57773.1"/>
    </source>
</evidence>
<sequence length="636" mass="69227">MKRKIVVLLPLAAAAALCTAWIASSGTDEPLPSERTVRTSSEARTGEDKPSEFSESSPAPSASAANEASRVEPAAVSGQATAPSGQAIGYASPLNIPLRLSANYGELRGGHFHAGIDIKTQGVIGKPVFAMDDGYVSRINVSPGGFGKALYITHPDGRMTVYGHLERFTEPIEAYVHELQYARKTFALDFAPPETRFPVKRGERIGLSGNRGSSGGPHLHLEVREGAAQRPLNVLARGFLKVPDTIPPVVKKLYYVSVDTVQGIPLHTVRLSLPVGRTASGGYALPDTVPLPVTANGYFAVEAEEKKNGTSNPMGIYEAEVSKDGEPCFSMTVDRIGFELGRYSYAVALYPESRGTRNGVYRLCALPNNPLPIYGKDARRGMLSFEEGRTHRMEITLGDDCKNRSTLAFDVRLASADGTDEEQDRPSGIPVRWNSDYRYGGEGLWFAIPRGALYESILLRMQTKPRPAYGYSPLYTVHTPDVPLHKSIRVSIDASELPEHLQSKALIGSIGADGRRSSAGGLWKEGKVSTDTRSFGTFYIAVDTVPPRIAPAFKADADFGSRETIAVKISDDFSGIGSYSATIDGQWALFELDAKTGTLTHYFDDKRWEKGKTHELVLTVTDNKGNRAVYKKSYRR</sequence>
<evidence type="ECO:0000256" key="1">
    <source>
        <dbReference type="SAM" id="MobiDB-lite"/>
    </source>
</evidence>
<dbReference type="InterPro" id="IPR016047">
    <property type="entry name" value="M23ase_b-sheet_dom"/>
</dbReference>
<feature type="signal peptide" evidence="2">
    <location>
        <begin position="1"/>
        <end position="25"/>
    </location>
</feature>
<dbReference type="PANTHER" id="PTHR21666">
    <property type="entry name" value="PEPTIDASE-RELATED"/>
    <property type="match status" value="1"/>
</dbReference>
<dbReference type="GeneID" id="82890680"/>
<dbReference type="Gene3D" id="2.70.70.10">
    <property type="entry name" value="Glucose Permease (Domain IIA)"/>
    <property type="match status" value="1"/>
</dbReference>
<dbReference type="EMBL" id="CP102294">
    <property type="protein sequence ID" value="UWN57773.1"/>
    <property type="molecule type" value="Genomic_DNA"/>
</dbReference>
<dbReference type="CDD" id="cd12797">
    <property type="entry name" value="M23_peptidase"/>
    <property type="match status" value="1"/>
</dbReference>
<dbReference type="Pfam" id="PF01551">
    <property type="entry name" value="Peptidase_M23"/>
    <property type="match status" value="1"/>
</dbReference>
<dbReference type="Proteomes" id="UP001059295">
    <property type="component" value="Chromosome"/>
</dbReference>
<dbReference type="SUPFAM" id="SSF51261">
    <property type="entry name" value="Duplicated hybrid motif"/>
    <property type="match status" value="1"/>
</dbReference>
<evidence type="ECO:0000256" key="2">
    <source>
        <dbReference type="SAM" id="SignalP"/>
    </source>
</evidence>
<dbReference type="RefSeq" id="WP_157365648.1">
    <property type="nucleotide sequence ID" value="NZ_CAPH01000003.1"/>
</dbReference>
<feature type="domain" description="M23ase beta-sheet core" evidence="3">
    <location>
        <begin position="112"/>
        <end position="169"/>
    </location>
</feature>
<evidence type="ECO:0000259" key="3">
    <source>
        <dbReference type="Pfam" id="PF01551"/>
    </source>
</evidence>